<organism evidence="2">
    <name type="scientific">Edafosvirus sp</name>
    <dbReference type="NCBI Taxonomy" id="2487765"/>
    <lineage>
        <taxon>Viruses</taxon>
        <taxon>Varidnaviria</taxon>
        <taxon>Bamfordvirae</taxon>
        <taxon>Nucleocytoviricota</taxon>
        <taxon>Megaviricetes</taxon>
        <taxon>Imitervirales</taxon>
        <taxon>Mimiviridae</taxon>
        <taxon>Klosneuvirinae</taxon>
    </lineage>
</organism>
<dbReference type="NCBIfam" id="TIGR02464">
    <property type="entry name" value="ribofla_fusion"/>
    <property type="match status" value="1"/>
</dbReference>
<protein>
    <submittedName>
        <fullName evidence="2">NADAR family protein</fullName>
    </submittedName>
</protein>
<accession>A0A3G4ZVC0</accession>
<dbReference type="InterPro" id="IPR012816">
    <property type="entry name" value="NADAR"/>
</dbReference>
<dbReference type="Gene3D" id="1.10.357.40">
    <property type="entry name" value="YbiA-like"/>
    <property type="match status" value="1"/>
</dbReference>
<proteinExistence type="predicted"/>
<dbReference type="EMBL" id="MK072103">
    <property type="protein sequence ID" value="AYV78842.1"/>
    <property type="molecule type" value="Genomic_DNA"/>
</dbReference>
<dbReference type="InterPro" id="IPR037238">
    <property type="entry name" value="YbiA-like_sf"/>
</dbReference>
<dbReference type="Pfam" id="PF08719">
    <property type="entry name" value="NADAR"/>
    <property type="match status" value="1"/>
</dbReference>
<reference evidence="2" key="1">
    <citation type="submission" date="2018-10" db="EMBL/GenBank/DDBJ databases">
        <title>Hidden diversity of soil giant viruses.</title>
        <authorList>
            <person name="Schulz F."/>
            <person name="Alteio L."/>
            <person name="Goudeau D."/>
            <person name="Ryan E.M."/>
            <person name="Malmstrom R.R."/>
            <person name="Blanchard J."/>
            <person name="Woyke T."/>
        </authorList>
    </citation>
    <scope>NUCLEOTIDE SEQUENCE</scope>
    <source>
        <strain evidence="2">EDV1</strain>
    </source>
</reference>
<dbReference type="SUPFAM" id="SSF143990">
    <property type="entry name" value="YbiA-like"/>
    <property type="match status" value="1"/>
</dbReference>
<feature type="domain" description="NADAR" evidence="1">
    <location>
        <begin position="17"/>
        <end position="168"/>
    </location>
</feature>
<evidence type="ECO:0000259" key="1">
    <source>
        <dbReference type="Pfam" id="PF08719"/>
    </source>
</evidence>
<name>A0A3G4ZVC0_9VIRU</name>
<dbReference type="CDD" id="cd15457">
    <property type="entry name" value="NADAR"/>
    <property type="match status" value="1"/>
</dbReference>
<gene>
    <name evidence="2" type="ORF">Edafosvirus38_2</name>
</gene>
<evidence type="ECO:0000313" key="2">
    <source>
        <dbReference type="EMBL" id="AYV78842.1"/>
    </source>
</evidence>
<sequence length="169" mass="19289">MTTIYFYGHNVNISDKLKTYVLSQWFPCEFKENENTYCSAEQYMMAHKALLFAKDDNKKANTDIFNKIMKSDNQAVIKKLGRMVEGFDQDVWEKKRFDIVVNGNMLKFSQNMDLKQILLGTGSAILAEASPMDKIWGIGMNKQTAITGAKWKGLNLLGKALMEVRSKLT</sequence>